<sequence length="217" mass="24304">MQAIGAVIFDMDGVLVDSEPLYMEQEKSSCLRYGVTLNEKDLSRFLGTTQHYMWSTIKNEYALTESIDHLMAQHQQQLMRSISFELFQSMPGVEALLNLLEHTGVPCAVASSSPRNLVELILKKTKLRRFFKEVICGTDVKESKPNPEIFLTAAKGLGVSPRACLVIEDSHHGVTAAKAAHMFCIGLRHSSSFQQDLSAADLIANNHYDIKQWFAEK</sequence>
<accession>A0A0N1JI07</accession>
<keyword evidence="3" id="KW-0479">Metal-binding</keyword>
<dbReference type="PANTHER" id="PTHR18901:SF38">
    <property type="entry name" value="PSEUDOURIDINE-5'-PHOSPHATASE"/>
    <property type="match status" value="1"/>
</dbReference>
<name>A0A0N1JI07_PSEYM</name>
<dbReference type="SFLD" id="SFLDS00003">
    <property type="entry name" value="Haloacid_Dehalogenase"/>
    <property type="match status" value="1"/>
</dbReference>
<dbReference type="RefSeq" id="WP_005769285.1">
    <property type="nucleotide sequence ID" value="NZ_JAEVFP010000024.1"/>
</dbReference>
<evidence type="ECO:0000256" key="4">
    <source>
        <dbReference type="ARBA" id="ARBA00022801"/>
    </source>
</evidence>
<dbReference type="InterPro" id="IPR041492">
    <property type="entry name" value="HAD_2"/>
</dbReference>
<proteinExistence type="inferred from homology"/>
<dbReference type="NCBIfam" id="TIGR01549">
    <property type="entry name" value="HAD-SF-IA-v1"/>
    <property type="match status" value="1"/>
</dbReference>
<dbReference type="Gene3D" id="3.40.50.1000">
    <property type="entry name" value="HAD superfamily/HAD-like"/>
    <property type="match status" value="1"/>
</dbReference>
<evidence type="ECO:0000313" key="6">
    <source>
        <dbReference type="Proteomes" id="UP000271631"/>
    </source>
</evidence>
<dbReference type="PANTHER" id="PTHR18901">
    <property type="entry name" value="2-DEOXYGLUCOSE-6-PHOSPHATE PHOSPHATASE 2"/>
    <property type="match status" value="1"/>
</dbReference>
<dbReference type="AlphaFoldDB" id="A0A0N1JI07"/>
<gene>
    <name evidence="5" type="ORF">ALP13_100757</name>
</gene>
<dbReference type="GeneID" id="1182465"/>
<dbReference type="Gene3D" id="1.10.150.240">
    <property type="entry name" value="Putative phosphatase, domain 2"/>
    <property type="match status" value="1"/>
</dbReference>
<dbReference type="EMBL" id="RBUQ01000194">
    <property type="protein sequence ID" value="RMV35504.1"/>
    <property type="molecule type" value="Genomic_DNA"/>
</dbReference>
<dbReference type="InterPro" id="IPR023198">
    <property type="entry name" value="PGP-like_dom2"/>
</dbReference>
<dbReference type="PRINTS" id="PR00413">
    <property type="entry name" value="HADHALOGNASE"/>
</dbReference>
<dbReference type="InterPro" id="IPR023214">
    <property type="entry name" value="HAD_sf"/>
</dbReference>
<dbReference type="Proteomes" id="UP000271631">
    <property type="component" value="Unassembled WGS sequence"/>
</dbReference>
<dbReference type="InterPro" id="IPR006439">
    <property type="entry name" value="HAD-SF_hydro_IA"/>
</dbReference>
<keyword evidence="4 5" id="KW-0378">Hydrolase</keyword>
<dbReference type="SFLD" id="SFLDG01129">
    <property type="entry name" value="C1.5:_HAD__Beta-PGM__Phosphata"/>
    <property type="match status" value="1"/>
</dbReference>
<evidence type="ECO:0000256" key="1">
    <source>
        <dbReference type="ARBA" id="ARBA00001946"/>
    </source>
</evidence>
<comment type="caution">
    <text evidence="5">The sequence shown here is derived from an EMBL/GenBank/DDBJ whole genome shotgun (WGS) entry which is preliminary data.</text>
</comment>
<organism evidence="5 6">
    <name type="scientific">Pseudomonas syringae pv. maculicola</name>
    <dbReference type="NCBI Taxonomy" id="59511"/>
    <lineage>
        <taxon>Bacteria</taxon>
        <taxon>Pseudomonadati</taxon>
        <taxon>Pseudomonadota</taxon>
        <taxon>Gammaproteobacteria</taxon>
        <taxon>Pseudomonadales</taxon>
        <taxon>Pseudomonadaceae</taxon>
        <taxon>Pseudomonas</taxon>
    </lineage>
</organism>
<dbReference type="GO" id="GO:0016787">
    <property type="term" value="F:hydrolase activity"/>
    <property type="evidence" value="ECO:0007669"/>
    <property type="project" value="UniProtKB-KW"/>
</dbReference>
<comment type="similarity">
    <text evidence="2">Belongs to the HAD-like hydrolase superfamily. CbbY/CbbZ/Gph/YieH family.</text>
</comment>
<protein>
    <submittedName>
        <fullName evidence="5">Hydrolase, haloacid dehalogenase-like protein</fullName>
    </submittedName>
</protein>
<dbReference type="NCBIfam" id="TIGR01509">
    <property type="entry name" value="HAD-SF-IA-v3"/>
    <property type="match status" value="1"/>
</dbReference>
<evidence type="ECO:0000256" key="2">
    <source>
        <dbReference type="ARBA" id="ARBA00006171"/>
    </source>
</evidence>
<reference evidence="5 6" key="1">
    <citation type="submission" date="2018-08" db="EMBL/GenBank/DDBJ databases">
        <title>Recombination of ecologically and evolutionarily significant loci maintains genetic cohesion in the Pseudomonas syringae species complex.</title>
        <authorList>
            <person name="Dillon M."/>
            <person name="Thakur S."/>
            <person name="Almeida R.N.D."/>
            <person name="Weir B.S."/>
            <person name="Guttman D.S."/>
        </authorList>
    </citation>
    <scope>NUCLEOTIDE SEQUENCE [LARGE SCALE GENOMIC DNA]</scope>
    <source>
        <strain evidence="5 6">ICMP 11281</strain>
    </source>
</reference>
<dbReference type="SUPFAM" id="SSF56784">
    <property type="entry name" value="HAD-like"/>
    <property type="match status" value="1"/>
</dbReference>
<comment type="cofactor">
    <cofactor evidence="1">
        <name>Mg(2+)</name>
        <dbReference type="ChEBI" id="CHEBI:18420"/>
    </cofactor>
</comment>
<dbReference type="GO" id="GO:0000287">
    <property type="term" value="F:magnesium ion binding"/>
    <property type="evidence" value="ECO:0007669"/>
    <property type="project" value="UniProtKB-ARBA"/>
</dbReference>
<dbReference type="InterPro" id="IPR036412">
    <property type="entry name" value="HAD-like_sf"/>
</dbReference>
<dbReference type="Pfam" id="PF13419">
    <property type="entry name" value="HAD_2"/>
    <property type="match status" value="1"/>
</dbReference>
<dbReference type="FunFam" id="3.40.50.1000:FF:000036">
    <property type="entry name" value="HAD family hydrolase"/>
    <property type="match status" value="1"/>
</dbReference>
<dbReference type="SFLD" id="SFLDG01135">
    <property type="entry name" value="C1.5.6:_HAD__Beta-PGM__Phospha"/>
    <property type="match status" value="1"/>
</dbReference>
<evidence type="ECO:0000313" key="5">
    <source>
        <dbReference type="EMBL" id="RMV35504.1"/>
    </source>
</evidence>
<evidence type="ECO:0000256" key="3">
    <source>
        <dbReference type="ARBA" id="ARBA00022723"/>
    </source>
</evidence>